<organism evidence="4 5">
    <name type="scientific">Psychroflexus maritimus</name>
    <dbReference type="NCBI Taxonomy" id="2714865"/>
    <lineage>
        <taxon>Bacteria</taxon>
        <taxon>Pseudomonadati</taxon>
        <taxon>Bacteroidota</taxon>
        <taxon>Flavobacteriia</taxon>
        <taxon>Flavobacteriales</taxon>
        <taxon>Flavobacteriaceae</taxon>
        <taxon>Psychroflexus</taxon>
    </lineage>
</organism>
<dbReference type="RefSeq" id="WP_166400465.1">
    <property type="nucleotide sequence ID" value="NZ_JAANAS010000056.1"/>
</dbReference>
<dbReference type="Proteomes" id="UP000643701">
    <property type="component" value="Unassembled WGS sequence"/>
</dbReference>
<keyword evidence="1 2" id="KW-0732">Signal</keyword>
<dbReference type="NCBIfam" id="TIGR04183">
    <property type="entry name" value="Por_Secre_tail"/>
    <property type="match status" value="1"/>
</dbReference>
<proteinExistence type="predicted"/>
<protein>
    <submittedName>
        <fullName evidence="4">T9SS type A sorting domain-containing protein</fullName>
    </submittedName>
</protein>
<evidence type="ECO:0000256" key="2">
    <source>
        <dbReference type="SAM" id="SignalP"/>
    </source>
</evidence>
<comment type="caution">
    <text evidence="4">The sequence shown here is derived from an EMBL/GenBank/DDBJ whole genome shotgun (WGS) entry which is preliminary data.</text>
</comment>
<sequence>MNKKNMKHLLNLILLLAVSASYAQLHISSGTELYVAEEAAFYTNEDVNNQGTLTFKSDTEVNFTLDAGLDNSAGSIAFNDATLVIGSGTTNANSTDNFTFGTNDEVKNVVLDKSSGTTNVIGGHLGISETLKLTSGTLTAGDKITMLNPSVGQEAYVVESTGGTANLSVEKFYPAKRAFRMVASPVNGSSLFDNWQNGGANETGIGTHITGSATGANGFDQTETGNPSLFYFDNGWQAIANTNATNLTAGTPYRLMIRGDRDPNLLLDNDATPNPTTLLSTGTLEVGTVTKTFPSAGSSSTFAFVANPYQSRIDVSEVLSNNSNAVDDKYWVWDPMINTRGGFVLVAENNTNNPTVWELTPSDNSNTSPFSTVPKFIEPGQAFFTQVTQSNPSIQFTESVKDVTTTLPKSAPFSDNQMSMLLDLKNEGNQVIDAIRLRFAADGITEVDAADIAKMGNLDENLASVNENSLFTIQRRNFPENDEVIPLFTNNWRNQDYSFMANLNNFGTTAVYLVDAYLGTETLLEDGQTYSFDVDESISESVDTSRFSLKFDTETMGVEDEDNKLFSLYPNPAKDLVNIQTSLALGSQVSIEIYNMLGQQVHAEKQTLKASSLQLEVSNFTSGVYIVKLNDEAGNKQSTQLIKE</sequence>
<evidence type="ECO:0000313" key="4">
    <source>
        <dbReference type="EMBL" id="NGZ90213.1"/>
    </source>
</evidence>
<feature type="signal peptide" evidence="2">
    <location>
        <begin position="1"/>
        <end position="23"/>
    </location>
</feature>
<feature type="domain" description="Secretion system C-terminal sorting" evidence="3">
    <location>
        <begin position="568"/>
        <end position="639"/>
    </location>
</feature>
<reference evidence="4" key="1">
    <citation type="submission" date="2020-03" db="EMBL/GenBank/DDBJ databases">
        <title>Psychroflexus Maritimus sp. nov., isolate from marine sediment.</title>
        <authorList>
            <person name="Zhong Y.-L."/>
        </authorList>
    </citation>
    <scope>NUCLEOTIDE SEQUENCE</scope>
    <source>
        <strain evidence="4">C1</strain>
    </source>
</reference>
<dbReference type="InterPro" id="IPR026444">
    <property type="entry name" value="Secre_tail"/>
</dbReference>
<dbReference type="Pfam" id="PF18962">
    <property type="entry name" value="Por_Secre_tail"/>
    <property type="match status" value="1"/>
</dbReference>
<dbReference type="EMBL" id="JAANAS010000056">
    <property type="protein sequence ID" value="NGZ90213.1"/>
    <property type="molecule type" value="Genomic_DNA"/>
</dbReference>
<accession>A0A967DZH5</accession>
<gene>
    <name evidence="4" type="ORF">G7034_08100</name>
</gene>
<keyword evidence="5" id="KW-1185">Reference proteome</keyword>
<feature type="chain" id="PRO_5037768558" evidence="2">
    <location>
        <begin position="24"/>
        <end position="644"/>
    </location>
</feature>
<evidence type="ECO:0000256" key="1">
    <source>
        <dbReference type="ARBA" id="ARBA00022729"/>
    </source>
</evidence>
<name>A0A967DZH5_9FLAO</name>
<evidence type="ECO:0000259" key="3">
    <source>
        <dbReference type="Pfam" id="PF18962"/>
    </source>
</evidence>
<evidence type="ECO:0000313" key="5">
    <source>
        <dbReference type="Proteomes" id="UP000643701"/>
    </source>
</evidence>
<dbReference type="AlphaFoldDB" id="A0A967DZH5"/>